<dbReference type="PANTHER" id="PTHR46558:SF11">
    <property type="entry name" value="HTH-TYPE TRANSCRIPTIONAL REGULATOR XRE"/>
    <property type="match status" value="1"/>
</dbReference>
<name>A0A8I0PZE6_MORMO</name>
<dbReference type="PROSITE" id="PS50943">
    <property type="entry name" value="HTH_CROC1"/>
    <property type="match status" value="1"/>
</dbReference>
<dbReference type="GO" id="GO:0003677">
    <property type="term" value="F:DNA binding"/>
    <property type="evidence" value="ECO:0007669"/>
    <property type="project" value="UniProtKB-KW"/>
</dbReference>
<dbReference type="InterPro" id="IPR001387">
    <property type="entry name" value="Cro/C1-type_HTH"/>
</dbReference>
<dbReference type="Gene3D" id="1.10.260.40">
    <property type="entry name" value="lambda repressor-like DNA-binding domains"/>
    <property type="match status" value="1"/>
</dbReference>
<evidence type="ECO:0000313" key="4">
    <source>
        <dbReference type="Proteomes" id="UP000650477"/>
    </source>
</evidence>
<proteinExistence type="predicted"/>
<dbReference type="Proteomes" id="UP000650477">
    <property type="component" value="Unassembled WGS sequence"/>
</dbReference>
<dbReference type="PANTHER" id="PTHR46558">
    <property type="entry name" value="TRACRIPTIONAL REGULATORY PROTEIN-RELATED-RELATED"/>
    <property type="match status" value="1"/>
</dbReference>
<evidence type="ECO:0000256" key="1">
    <source>
        <dbReference type="ARBA" id="ARBA00023125"/>
    </source>
</evidence>
<dbReference type="SUPFAM" id="SSF47413">
    <property type="entry name" value="lambda repressor-like DNA-binding domains"/>
    <property type="match status" value="1"/>
</dbReference>
<feature type="domain" description="HTH cro/C1-type" evidence="2">
    <location>
        <begin position="13"/>
        <end position="67"/>
    </location>
</feature>
<keyword evidence="1" id="KW-0238">DNA-binding</keyword>
<evidence type="ECO:0000259" key="2">
    <source>
        <dbReference type="PROSITE" id="PS50943"/>
    </source>
</evidence>
<protein>
    <submittedName>
        <fullName evidence="3">XRE family transcriptional regulator</fullName>
    </submittedName>
</protein>
<gene>
    <name evidence="3" type="ORF">CYG68_04960</name>
</gene>
<accession>A0A8I0PZE6</accession>
<dbReference type="SMART" id="SM00530">
    <property type="entry name" value="HTH_XRE"/>
    <property type="match status" value="1"/>
</dbReference>
<dbReference type="CDD" id="cd00093">
    <property type="entry name" value="HTH_XRE"/>
    <property type="match status" value="1"/>
</dbReference>
<sequence length="91" mass="10615">MMKDINFIVGQNIRDLRHRNGLTTKMLAKMLGVSQQQLSRYERGVNKIDVSVVFKIINIFHVSYEFLFPETQNDYTESVKSSFVYIEPLAI</sequence>
<evidence type="ECO:0000313" key="3">
    <source>
        <dbReference type="EMBL" id="MBE8611765.1"/>
    </source>
</evidence>
<dbReference type="EMBL" id="PKLF01000004">
    <property type="protein sequence ID" value="MBE8611765.1"/>
    <property type="molecule type" value="Genomic_DNA"/>
</dbReference>
<dbReference type="Pfam" id="PF01381">
    <property type="entry name" value="HTH_3"/>
    <property type="match status" value="1"/>
</dbReference>
<dbReference type="AlphaFoldDB" id="A0A8I0PZE6"/>
<comment type="caution">
    <text evidence="3">The sequence shown here is derived from an EMBL/GenBank/DDBJ whole genome shotgun (WGS) entry which is preliminary data.</text>
</comment>
<dbReference type="InterPro" id="IPR010982">
    <property type="entry name" value="Lambda_DNA-bd_dom_sf"/>
</dbReference>
<reference evidence="3" key="1">
    <citation type="submission" date="2017-12" db="EMBL/GenBank/DDBJ databases">
        <title>Genome sequencing and analysis.</title>
        <authorList>
            <person name="Huang Y.-T."/>
        </authorList>
    </citation>
    <scope>NUCLEOTIDE SEQUENCE</scope>
    <source>
        <strain evidence="3">VGH116</strain>
    </source>
</reference>
<organism evidence="3 4">
    <name type="scientific">Morganella morganii</name>
    <name type="common">Proteus morganii</name>
    <dbReference type="NCBI Taxonomy" id="582"/>
    <lineage>
        <taxon>Bacteria</taxon>
        <taxon>Pseudomonadati</taxon>
        <taxon>Pseudomonadota</taxon>
        <taxon>Gammaproteobacteria</taxon>
        <taxon>Enterobacterales</taxon>
        <taxon>Morganellaceae</taxon>
        <taxon>Morganella</taxon>
    </lineage>
</organism>